<dbReference type="InterPro" id="IPR033388">
    <property type="entry name" value="BAF250_C"/>
</dbReference>
<dbReference type="Proteomes" id="UP000789706">
    <property type="component" value="Unassembled WGS sequence"/>
</dbReference>
<sequence>MDPSLYQQRQQQNRVPYPFPGNPQAGSANVMGTGIYSPQYLPANMTNNTGYLQSSNINPMMPTSGRPVYPVPVASMTSMTTNGMPAAKRVALAPNPQMQSMFSNITQNPGQNQLFATASGFPNQQQMMNSGRSVPTQSFVNTDQSIEGKTPIPMQSNNYASSPNINKYYGQFQQPTPTKANPIGNMGSNFNNLLNQSQSSHSQQPNQAIQNSMPQDESQVDWLELGDDEDIVYDFNCSTDATGNLGGNWNANPLQGNLNYPSQSKSYATINQNELGYNFSNISPISSSSSNVSQNLSPKEIQHNSIGMLSSRSPNPNPINISSNLVDESNSASVIYNQNQSINLNQTTQTVSQIGQYNKIPSKDHLASNSMIRGYSQQSAQSSSISPEIPSSTSNIQNTVIDPYKQTSSSQAVDSSTLTSNKSNTIIGHIDPMQQITSSQENQADSSIMPVSENQNAYTNPQISNNMSRVPSSTISPPKTEKSPSVPSPQSQSPNPNTTTPISPPKNTTPRPQKVNYCPKIRRVESYGGYDMKAFENFSIPLHLPAIQDLVDIHALTMSLKCGMKLEVANALNTLTTLSHYQIQDENTISQRKFKSYKQLYQLVKQECDGFSEVAYGKSFASEEWLPLHEQCWCTINMIRNFSFMNENHEHLASHPRLLYVLMRTLYVGEDDGSNEIIKVISKTDENGERMILKRAYDVLELRKSVLIILSNIAAYLQLPSINIAKDLLVIIIDFLDCSDDYYAQVALEVFSKISVSYENRLRIGGCDEETLTMAFERLAKMLNLRESSFGLGIGGVTRPSMNNLSFLATLVMACFNFASLSGESMRKKMISTPGFISRMLKLSTTLANIRGNNNDEDCLMLARRAMEMLKVLAKGNEESFLVYTSQLLEALLTPYIDPVVIKDLEAVIYPGDV</sequence>
<feature type="compositionally biased region" description="Low complexity" evidence="1">
    <location>
        <begin position="188"/>
        <end position="207"/>
    </location>
</feature>
<accession>A0A9N8YVK2</accession>
<evidence type="ECO:0000256" key="1">
    <source>
        <dbReference type="SAM" id="MobiDB-lite"/>
    </source>
</evidence>
<feature type="compositionally biased region" description="Polar residues" evidence="1">
    <location>
        <begin position="1"/>
        <end position="14"/>
    </location>
</feature>
<dbReference type="AlphaFoldDB" id="A0A9N8YVK2"/>
<dbReference type="InterPro" id="IPR016024">
    <property type="entry name" value="ARM-type_fold"/>
</dbReference>
<reference evidence="3" key="1">
    <citation type="submission" date="2021-06" db="EMBL/GenBank/DDBJ databases">
        <authorList>
            <person name="Kallberg Y."/>
            <person name="Tangrot J."/>
            <person name="Rosling A."/>
        </authorList>
    </citation>
    <scope>NUCLEOTIDE SEQUENCE</scope>
    <source>
        <strain evidence="3">AZ414A</strain>
    </source>
</reference>
<name>A0A9N8YVK2_9GLOM</name>
<feature type="compositionally biased region" description="Low complexity" evidence="1">
    <location>
        <begin position="483"/>
        <end position="510"/>
    </location>
</feature>
<feature type="compositionally biased region" description="Polar residues" evidence="1">
    <location>
        <begin position="456"/>
        <end position="477"/>
    </location>
</feature>
<comment type="caution">
    <text evidence="3">The sequence shown here is derived from an EMBL/GenBank/DDBJ whole genome shotgun (WGS) entry which is preliminary data.</text>
</comment>
<feature type="region of interest" description="Disordered" evidence="1">
    <location>
        <begin position="406"/>
        <end position="425"/>
    </location>
</feature>
<proteinExistence type="predicted"/>
<evidence type="ECO:0000313" key="3">
    <source>
        <dbReference type="EMBL" id="CAG8450890.1"/>
    </source>
</evidence>
<dbReference type="Pfam" id="PF12031">
    <property type="entry name" value="BAF250_C"/>
    <property type="match status" value="1"/>
</dbReference>
<gene>
    <name evidence="3" type="ORF">DEBURN_LOCUS2128</name>
</gene>
<organism evidence="3 4">
    <name type="scientific">Diversispora eburnea</name>
    <dbReference type="NCBI Taxonomy" id="1213867"/>
    <lineage>
        <taxon>Eukaryota</taxon>
        <taxon>Fungi</taxon>
        <taxon>Fungi incertae sedis</taxon>
        <taxon>Mucoromycota</taxon>
        <taxon>Glomeromycotina</taxon>
        <taxon>Glomeromycetes</taxon>
        <taxon>Diversisporales</taxon>
        <taxon>Diversisporaceae</taxon>
        <taxon>Diversispora</taxon>
    </lineage>
</organism>
<dbReference type="EMBL" id="CAJVPK010000110">
    <property type="protein sequence ID" value="CAG8450890.1"/>
    <property type="molecule type" value="Genomic_DNA"/>
</dbReference>
<feature type="region of interest" description="Disordered" evidence="1">
    <location>
        <begin position="456"/>
        <end position="516"/>
    </location>
</feature>
<feature type="region of interest" description="Disordered" evidence="1">
    <location>
        <begin position="182"/>
        <end position="218"/>
    </location>
</feature>
<evidence type="ECO:0000313" key="4">
    <source>
        <dbReference type="Proteomes" id="UP000789706"/>
    </source>
</evidence>
<feature type="region of interest" description="Disordered" evidence="1">
    <location>
        <begin position="374"/>
        <end position="396"/>
    </location>
</feature>
<feature type="compositionally biased region" description="Polar residues" evidence="1">
    <location>
        <begin position="208"/>
        <end position="217"/>
    </location>
</feature>
<dbReference type="SUPFAM" id="SSF48371">
    <property type="entry name" value="ARM repeat"/>
    <property type="match status" value="1"/>
</dbReference>
<feature type="compositionally biased region" description="Low complexity" evidence="1">
    <location>
        <begin position="376"/>
        <end position="394"/>
    </location>
</feature>
<feature type="domain" description="SWI/SNF-like complex subunit BAF250 C-terminal" evidence="2">
    <location>
        <begin position="629"/>
        <end position="721"/>
    </location>
</feature>
<keyword evidence="4" id="KW-1185">Reference proteome</keyword>
<dbReference type="OrthoDB" id="1938591at2759"/>
<protein>
    <submittedName>
        <fullName evidence="3">6745_t:CDS:1</fullName>
    </submittedName>
</protein>
<feature type="region of interest" description="Disordered" evidence="1">
    <location>
        <begin position="1"/>
        <end position="26"/>
    </location>
</feature>
<evidence type="ECO:0000259" key="2">
    <source>
        <dbReference type="Pfam" id="PF12031"/>
    </source>
</evidence>